<accession>A0ABM4D246</accession>
<evidence type="ECO:0000313" key="9">
    <source>
        <dbReference type="RefSeq" id="XP_065668327.1"/>
    </source>
</evidence>
<feature type="repeat" description="ANK" evidence="6">
    <location>
        <begin position="335"/>
        <end position="367"/>
    </location>
</feature>
<evidence type="ECO:0000256" key="2">
    <source>
        <dbReference type="ARBA" id="ARBA00022737"/>
    </source>
</evidence>
<evidence type="ECO:0000256" key="3">
    <source>
        <dbReference type="ARBA" id="ARBA00023043"/>
    </source>
</evidence>
<feature type="repeat" description="ANK" evidence="6">
    <location>
        <begin position="401"/>
        <end position="433"/>
    </location>
</feature>
<evidence type="ECO:0000256" key="1">
    <source>
        <dbReference type="ARBA" id="ARBA00022448"/>
    </source>
</evidence>
<keyword evidence="7" id="KW-0812">Transmembrane</keyword>
<dbReference type="PRINTS" id="PR01097">
    <property type="entry name" value="TRNSRECEPTRP"/>
</dbReference>
<dbReference type="Pfam" id="PF12796">
    <property type="entry name" value="Ank_2"/>
    <property type="match status" value="9"/>
</dbReference>
<dbReference type="InterPro" id="IPR036770">
    <property type="entry name" value="Ankyrin_rpt-contain_sf"/>
</dbReference>
<feature type="repeat" description="ANK" evidence="6">
    <location>
        <begin position="973"/>
        <end position="999"/>
    </location>
</feature>
<feature type="repeat" description="ANK" evidence="6">
    <location>
        <begin position="829"/>
        <end position="861"/>
    </location>
</feature>
<dbReference type="PANTHER" id="PTHR24173:SF74">
    <property type="entry name" value="ANKYRIN REPEAT DOMAIN-CONTAINING PROTEIN 16"/>
    <property type="match status" value="1"/>
</dbReference>
<keyword evidence="4" id="KW-0406">Ion transport</keyword>
<feature type="repeat" description="ANK" evidence="6">
    <location>
        <begin position="368"/>
        <end position="400"/>
    </location>
</feature>
<sequence length="1646" mass="182511">MSSSLLQYLEELGDEEDLLGPSSPIAKSLPSTNNTIPASFRKTSVDSSILEHSFLKLNEKNDEKNISRQSIVADLRTLAEEKHENNLPSDNYDDYGITPLMIACRDDNVVEVDRLLKAGANIDAIDNDGRTALFHSVTSSSINIVKKLLSANADPFIVAGSYERNCLHQACKRVNNAIEIVRLLLQVMGDETKLEQDKAGFIPLHLAVNTGKQDVCRVLLSSHSKEQLRTTTRDYGDTALHLAARRKELNLIRILVQAETIINQINIEGQTALHIAVLESDIDSVEYLINENASANIKDKRNRTAIHIATEVGSIEIINLLIEKCHIDINQRSKDGSTLVHLAAKSGHAEVVMYYIQKGVAVRTPNREGAEALHEACKQGHVVVAKKLMENGAKKEKYTKDNYTPLHIAVRYGKYDVVQVLIGAGADVNAVGGPKKESSLHFAAKLSRYSEKLTDILVRSGANTDITDSEGDTALHVAVRIKNYSVIKILLEEGASAVKINLAGETPIHMSILSMYVAGLLLLIDETKKVMNKEEFHLYFNSKNKQGETALHYCAKIPPKIENQAIYNDLTKLLLDNHAEVMVQTLETNETPIHYCCQNGNADILCMIFASMSSKERYKAANLTNNDGWPALFVASKYGYPNIVHILLENDARVDIFDENGKGALHVACETGHTSCVELIMDKKSYIDAKTKLGATSVGLAAANGHSQLVEMLVKKYHASVDVLSLIKRSALHMASEKGYLQSCKALIQLGADPMCVDMNHAAPIHLASENNFPEIVKMFLEINPDLASLINKDGNGCAHIAAAKGSYEVFNALLKVNSSIAFAKSKMTLRTPLHLAAEGDHNEIIQLLINQGVSLLDEDKDGFTALHLAAKYGSRNAIEMFKGRMSFNIVSSKTGMTPLHLAAEFDQAGSLADLLLKASASVASECPAGKIPAETEYGFTCLHYAAKNGHETIVRQLLNSDDVVIDHPTSKKGLLPIHLAIIEGHASVVSLLLSRSADQISAKSANGRAALHFAAGNKQLKLVQLLIGQGANIDEQDKNGWTPLHYAADSGSTEIVMYLVQMGSDSTIEDVDGKAPLTFAAKNHHLEVMSFLLLNKFEVKVLLQDKKFLGHLMICCKLNNNESAQDFILNSPAPIYTAIKLTLMYRAESLRVKDKSDDYLEIAEFCEHMTYEILHVATTYGTEELLNAVDDSKRPILNVLIDEEFKDCVAHSNVQSYLTDLWKGNGVPIEGVYSLLLALICFLCPPLWFFLCLPFHHWNKVPTIKFVCHIVSHIYFIIILSFVIVVPWNRSHIEIFPTYTEWILLLWASGHFLAEITEPDSQTLRVAICLLMGSAIGTHVVAIFMSGSTRLEIMYCRDNILGVVLVTLMSQFMLFLSLNQMFGPWSVIIERLVFDVFKFLVIMFLFIFAKTLQTAVVFKQVYGLSEVDVTSSTVSYSNRYSKNGIWDMLYENFFALFGFTSPPEQLDDSEQKTNPSFTYIFGTISFALYEVLAVIILINMLIAMMSNTYTILDEKSDIEWKYGRAGIIRFMTKSFSIPVPANVLAALLSVLWVCILHKGCCCLESLKARFKPKSEFDTKENQSVEKDPEVSTEMVSVWDVFDWSAIADEYMLNNGIEDRYAKIESVVADMSSEVAKLQSSAQKLV</sequence>
<dbReference type="SMART" id="SM00248">
    <property type="entry name" value="ANK"/>
    <property type="match status" value="29"/>
</dbReference>
<dbReference type="SUPFAM" id="SSF48403">
    <property type="entry name" value="Ankyrin repeat"/>
    <property type="match status" value="4"/>
</dbReference>
<dbReference type="InterPro" id="IPR002110">
    <property type="entry name" value="Ankyrin_rpt"/>
</dbReference>
<feature type="repeat" description="ANK" evidence="6">
    <location>
        <begin position="938"/>
        <end position="960"/>
    </location>
</feature>
<dbReference type="Pfam" id="PF00023">
    <property type="entry name" value="Ank"/>
    <property type="match status" value="2"/>
</dbReference>
<keyword evidence="5" id="KW-0407">Ion channel</keyword>
<reference evidence="9" key="1">
    <citation type="submission" date="2025-08" db="UniProtKB">
        <authorList>
            <consortium name="RefSeq"/>
        </authorList>
    </citation>
    <scope>IDENTIFICATION</scope>
</reference>
<feature type="transmembrane region" description="Helical" evidence="7">
    <location>
        <begin position="1327"/>
        <end position="1348"/>
    </location>
</feature>
<evidence type="ECO:0000256" key="6">
    <source>
        <dbReference type="PROSITE-ProRule" id="PRU00023"/>
    </source>
</evidence>
<dbReference type="RefSeq" id="XP_065668327.1">
    <property type="nucleotide sequence ID" value="XM_065812255.1"/>
</dbReference>
<feature type="transmembrane region" description="Helical" evidence="7">
    <location>
        <begin position="1540"/>
        <end position="1560"/>
    </location>
</feature>
<keyword evidence="3 6" id="KW-0040">ANK repeat</keyword>
<evidence type="ECO:0000313" key="8">
    <source>
        <dbReference type="Proteomes" id="UP001652625"/>
    </source>
</evidence>
<feature type="repeat" description="ANK" evidence="6">
    <location>
        <begin position="268"/>
        <end position="300"/>
    </location>
</feature>
<keyword evidence="8" id="KW-1185">Reference proteome</keyword>
<protein>
    <submittedName>
        <fullName evidence="9">Serine/threonine-protein phosphatase 6 regulatory ankyrin repeat subunit B isoform X3</fullName>
    </submittedName>
</protein>
<keyword evidence="1" id="KW-0813">Transport</keyword>
<feature type="repeat" description="ANK" evidence="6">
    <location>
        <begin position="199"/>
        <end position="231"/>
    </location>
</feature>
<feature type="repeat" description="ANK" evidence="6">
    <location>
        <begin position="660"/>
        <end position="692"/>
    </location>
</feature>
<feature type="transmembrane region" description="Helical" evidence="7">
    <location>
        <begin position="1267"/>
        <end position="1290"/>
    </location>
</feature>
<keyword evidence="2" id="KW-0677">Repeat</keyword>
<feature type="repeat" description="ANK" evidence="6">
    <location>
        <begin position="470"/>
        <end position="502"/>
    </location>
</feature>
<evidence type="ECO:0000256" key="7">
    <source>
        <dbReference type="SAM" id="Phobius"/>
    </source>
</evidence>
<dbReference type="Pfam" id="PF13637">
    <property type="entry name" value="Ank_4"/>
    <property type="match status" value="1"/>
</dbReference>
<dbReference type="PRINTS" id="PR01415">
    <property type="entry name" value="ANKYRIN"/>
</dbReference>
<dbReference type="GeneID" id="105846758"/>
<feature type="repeat" description="ANK" evidence="6">
    <location>
        <begin position="95"/>
        <end position="127"/>
    </location>
</feature>
<feature type="transmembrane region" description="Helical" evidence="7">
    <location>
        <begin position="1480"/>
        <end position="1503"/>
    </location>
</feature>
<dbReference type="PROSITE" id="PS50297">
    <property type="entry name" value="ANK_REP_REGION"/>
    <property type="match status" value="15"/>
</dbReference>
<name>A0ABM4D246_HYDVU</name>
<evidence type="ECO:0000256" key="4">
    <source>
        <dbReference type="ARBA" id="ARBA00023065"/>
    </source>
</evidence>
<keyword evidence="7" id="KW-0472">Membrane</keyword>
<feature type="transmembrane region" description="Helical" evidence="7">
    <location>
        <begin position="1360"/>
        <end position="1379"/>
    </location>
</feature>
<feature type="repeat" description="ANK" evidence="6">
    <location>
        <begin position="1007"/>
        <end position="1039"/>
    </location>
</feature>
<dbReference type="Gene3D" id="1.25.40.20">
    <property type="entry name" value="Ankyrin repeat-containing domain"/>
    <property type="match status" value="6"/>
</dbReference>
<dbReference type="PANTHER" id="PTHR24173">
    <property type="entry name" value="ANKYRIN REPEAT CONTAINING"/>
    <property type="match status" value="1"/>
</dbReference>
<feature type="repeat" description="ANK" evidence="6">
    <location>
        <begin position="895"/>
        <end position="923"/>
    </location>
</feature>
<proteinExistence type="predicted"/>
<dbReference type="InterPro" id="IPR002153">
    <property type="entry name" value="TRPC_channel"/>
</dbReference>
<feature type="repeat" description="ANK" evidence="6">
    <location>
        <begin position="235"/>
        <end position="267"/>
    </location>
</feature>
<feature type="repeat" description="ANK" evidence="6">
    <location>
        <begin position="727"/>
        <end position="759"/>
    </location>
</feature>
<feature type="repeat" description="ANK" evidence="6">
    <location>
        <begin position="1040"/>
        <end position="1072"/>
    </location>
</feature>
<evidence type="ECO:0000256" key="5">
    <source>
        <dbReference type="ARBA" id="ARBA00023303"/>
    </source>
</evidence>
<organism evidence="8 9">
    <name type="scientific">Hydra vulgaris</name>
    <name type="common">Hydra</name>
    <name type="synonym">Hydra attenuata</name>
    <dbReference type="NCBI Taxonomy" id="6087"/>
    <lineage>
        <taxon>Eukaryota</taxon>
        <taxon>Metazoa</taxon>
        <taxon>Cnidaria</taxon>
        <taxon>Hydrozoa</taxon>
        <taxon>Hydroidolina</taxon>
        <taxon>Anthoathecata</taxon>
        <taxon>Aplanulata</taxon>
        <taxon>Hydridae</taxon>
        <taxon>Hydra</taxon>
    </lineage>
</organism>
<feature type="transmembrane region" description="Helical" evidence="7">
    <location>
        <begin position="1233"/>
        <end position="1255"/>
    </location>
</feature>
<gene>
    <name evidence="9" type="primary">LOC105846758</name>
</gene>
<keyword evidence="7" id="KW-1133">Transmembrane helix</keyword>
<dbReference type="Proteomes" id="UP001652625">
    <property type="component" value="Chromosome 12"/>
</dbReference>
<feature type="repeat" description="ANK" evidence="6">
    <location>
        <begin position="435"/>
        <end position="469"/>
    </location>
</feature>
<dbReference type="PROSITE" id="PS50088">
    <property type="entry name" value="ANK_REPEAT"/>
    <property type="match status" value="18"/>
</dbReference>
<feature type="repeat" description="ANK" evidence="6">
    <location>
        <begin position="627"/>
        <end position="659"/>
    </location>
</feature>